<dbReference type="GO" id="GO:0016301">
    <property type="term" value="F:kinase activity"/>
    <property type="evidence" value="ECO:0007669"/>
    <property type="project" value="UniProtKB-KW"/>
</dbReference>
<dbReference type="EMBL" id="CP045895">
    <property type="protein sequence ID" value="QQP49321.1"/>
    <property type="molecule type" value="Genomic_DNA"/>
</dbReference>
<sequence length="120" mass="14149">MDRVREADARRLALKNHKREEEQAKEELYDKMMNPHLYAGDGEMPNNNSSFGGPRRRPKRGEHYEQVQKDHLENEIRIRERRERMRQRMEEKNKTTMGIARIMGLSDSGGSIKGPDIDNK</sequence>
<reference evidence="3" key="1">
    <citation type="submission" date="2021-01" db="EMBL/GenBank/DDBJ databases">
        <title>Caligus Genome Assembly.</title>
        <authorList>
            <person name="Gallardo-Escarate C."/>
        </authorList>
    </citation>
    <scope>NUCLEOTIDE SEQUENCE [LARGE SCALE GENOMIC DNA]</scope>
</reference>
<feature type="compositionally biased region" description="Basic and acidic residues" evidence="1">
    <location>
        <begin position="18"/>
        <end position="30"/>
    </location>
</feature>
<dbReference type="Proteomes" id="UP000595437">
    <property type="component" value="Chromosome 6"/>
</dbReference>
<keyword evidence="2" id="KW-0808">Transferase</keyword>
<accession>A0A7T8HGE5</accession>
<name>A0A7T8HGE5_CALRO</name>
<proteinExistence type="predicted"/>
<evidence type="ECO:0000256" key="1">
    <source>
        <dbReference type="SAM" id="MobiDB-lite"/>
    </source>
</evidence>
<evidence type="ECO:0000313" key="3">
    <source>
        <dbReference type="Proteomes" id="UP000595437"/>
    </source>
</evidence>
<feature type="compositionally biased region" description="Basic and acidic residues" evidence="1">
    <location>
        <begin position="1"/>
        <end position="11"/>
    </location>
</feature>
<keyword evidence="2" id="KW-0418">Kinase</keyword>
<keyword evidence="3" id="KW-1185">Reference proteome</keyword>
<evidence type="ECO:0000313" key="2">
    <source>
        <dbReference type="EMBL" id="QQP49321.1"/>
    </source>
</evidence>
<feature type="compositionally biased region" description="Basic and acidic residues" evidence="1">
    <location>
        <begin position="61"/>
        <end position="94"/>
    </location>
</feature>
<gene>
    <name evidence="2" type="ORF">FKW44_009949</name>
</gene>
<organism evidence="2 3">
    <name type="scientific">Caligus rogercresseyi</name>
    <name type="common">Sea louse</name>
    <dbReference type="NCBI Taxonomy" id="217165"/>
    <lineage>
        <taxon>Eukaryota</taxon>
        <taxon>Metazoa</taxon>
        <taxon>Ecdysozoa</taxon>
        <taxon>Arthropoda</taxon>
        <taxon>Crustacea</taxon>
        <taxon>Multicrustacea</taxon>
        <taxon>Hexanauplia</taxon>
        <taxon>Copepoda</taxon>
        <taxon>Siphonostomatoida</taxon>
        <taxon>Caligidae</taxon>
        <taxon>Caligus</taxon>
    </lineage>
</organism>
<protein>
    <submittedName>
        <fullName evidence="2">Akinase anchor protein 17Alike</fullName>
    </submittedName>
</protein>
<feature type="region of interest" description="Disordered" evidence="1">
    <location>
        <begin position="1"/>
        <end position="120"/>
    </location>
</feature>
<dbReference type="AlphaFoldDB" id="A0A7T8HGE5"/>